<evidence type="ECO:0000256" key="4">
    <source>
        <dbReference type="ARBA" id="ARBA00022801"/>
    </source>
</evidence>
<comment type="caution">
    <text evidence="9">The sequence shown here is derived from an EMBL/GenBank/DDBJ whole genome shotgun (WGS) entry which is preliminary data.</text>
</comment>
<dbReference type="PANTHER" id="PTHR13604">
    <property type="entry name" value="DC12-RELATED"/>
    <property type="match status" value="1"/>
</dbReference>
<keyword evidence="2 8" id="KW-0645">Protease</keyword>
<evidence type="ECO:0000256" key="2">
    <source>
        <dbReference type="ARBA" id="ARBA00022670"/>
    </source>
</evidence>
<dbReference type="Proteomes" id="UP000574761">
    <property type="component" value="Unassembled WGS sequence"/>
</dbReference>
<keyword evidence="10" id="KW-1185">Reference proteome</keyword>
<dbReference type="AlphaFoldDB" id="A0A7W6GMJ7"/>
<sequence>MCNAYNVTTTQDAIRNFVSATHDVIGNMEPSIDVFPDRFAPIVRNNEDRRELAMVRWGLPSSSRALFDAASKRADKLRAKGKEFDFNELLKMEPDGGTTNIRNTSSQHWKRWLGVQNRCVVPFTRFAEPDPASKIEGGRTPNAWFASTGDDPLMFFAGLWVRDWTSVRKVKDGLVTLDLFAFLTTEPNAVVAPIHQKAMPVVLTTKGEVETWLTAPWEEAKSLQRPLPDDLLKIEPVVDAVA</sequence>
<keyword evidence="3" id="KW-0227">DNA damage</keyword>
<evidence type="ECO:0000256" key="7">
    <source>
        <dbReference type="ARBA" id="ARBA00023239"/>
    </source>
</evidence>
<dbReference type="GO" id="GO:0106300">
    <property type="term" value="P:protein-DNA covalent cross-linking repair"/>
    <property type="evidence" value="ECO:0007669"/>
    <property type="project" value="InterPro"/>
</dbReference>
<keyword evidence="6" id="KW-0238">DNA-binding</keyword>
<dbReference type="GO" id="GO:0003697">
    <property type="term" value="F:single-stranded DNA binding"/>
    <property type="evidence" value="ECO:0007669"/>
    <property type="project" value="InterPro"/>
</dbReference>
<dbReference type="InterPro" id="IPR036590">
    <property type="entry name" value="SRAP-like"/>
</dbReference>
<dbReference type="EC" id="3.4.-.-" evidence="8"/>
<gene>
    <name evidence="9" type="ORF">GGQ64_005613</name>
</gene>
<dbReference type="EMBL" id="JACIEE010000023">
    <property type="protein sequence ID" value="MBB3980358.1"/>
    <property type="molecule type" value="Genomic_DNA"/>
</dbReference>
<evidence type="ECO:0000313" key="9">
    <source>
        <dbReference type="EMBL" id="MBB3980358.1"/>
    </source>
</evidence>
<dbReference type="PANTHER" id="PTHR13604:SF0">
    <property type="entry name" value="ABASIC SITE PROCESSING PROTEIN HMCES"/>
    <property type="match status" value="1"/>
</dbReference>
<dbReference type="SUPFAM" id="SSF143081">
    <property type="entry name" value="BB1717-like"/>
    <property type="match status" value="1"/>
</dbReference>
<dbReference type="GO" id="GO:0008233">
    <property type="term" value="F:peptidase activity"/>
    <property type="evidence" value="ECO:0007669"/>
    <property type="project" value="UniProtKB-KW"/>
</dbReference>
<dbReference type="Gene3D" id="3.90.1680.20">
    <property type="match status" value="2"/>
</dbReference>
<accession>A0A7W6GMJ7</accession>
<dbReference type="RefSeq" id="WP_183808486.1">
    <property type="nucleotide sequence ID" value="NZ_JACIEE010000023.1"/>
</dbReference>
<dbReference type="Gene3D" id="6.10.250.570">
    <property type="match status" value="1"/>
</dbReference>
<organism evidence="9 10">
    <name type="scientific">Mycoplana azooxidifex</name>
    <dbReference type="NCBI Taxonomy" id="1636188"/>
    <lineage>
        <taxon>Bacteria</taxon>
        <taxon>Pseudomonadati</taxon>
        <taxon>Pseudomonadota</taxon>
        <taxon>Alphaproteobacteria</taxon>
        <taxon>Hyphomicrobiales</taxon>
        <taxon>Rhizobiaceae</taxon>
        <taxon>Mycoplana</taxon>
    </lineage>
</organism>
<dbReference type="Pfam" id="PF02586">
    <property type="entry name" value="SRAP"/>
    <property type="match status" value="1"/>
</dbReference>
<proteinExistence type="inferred from homology"/>
<evidence type="ECO:0000313" key="10">
    <source>
        <dbReference type="Proteomes" id="UP000574761"/>
    </source>
</evidence>
<comment type="similarity">
    <text evidence="1 8">Belongs to the SOS response-associated peptidase family.</text>
</comment>
<protein>
    <recommendedName>
        <fullName evidence="8">Abasic site processing protein</fullName>
        <ecNumber evidence="8">3.4.-.-</ecNumber>
    </recommendedName>
</protein>
<dbReference type="GO" id="GO:0016829">
    <property type="term" value="F:lyase activity"/>
    <property type="evidence" value="ECO:0007669"/>
    <property type="project" value="UniProtKB-KW"/>
</dbReference>
<dbReference type="GO" id="GO:0006508">
    <property type="term" value="P:proteolysis"/>
    <property type="evidence" value="ECO:0007669"/>
    <property type="project" value="UniProtKB-KW"/>
</dbReference>
<name>A0A7W6GMJ7_9HYPH</name>
<keyword evidence="5" id="KW-0190">Covalent protein-DNA linkage</keyword>
<evidence type="ECO:0000256" key="6">
    <source>
        <dbReference type="ARBA" id="ARBA00023125"/>
    </source>
</evidence>
<evidence type="ECO:0000256" key="3">
    <source>
        <dbReference type="ARBA" id="ARBA00022763"/>
    </source>
</evidence>
<evidence type="ECO:0000256" key="5">
    <source>
        <dbReference type="ARBA" id="ARBA00023124"/>
    </source>
</evidence>
<keyword evidence="7" id="KW-0456">Lyase</keyword>
<evidence type="ECO:0000256" key="8">
    <source>
        <dbReference type="RuleBase" id="RU364100"/>
    </source>
</evidence>
<reference evidence="9 10" key="1">
    <citation type="submission" date="2020-08" db="EMBL/GenBank/DDBJ databases">
        <title>Genomic Encyclopedia of Type Strains, Phase IV (KMG-IV): sequencing the most valuable type-strain genomes for metagenomic binning, comparative biology and taxonomic classification.</title>
        <authorList>
            <person name="Goeker M."/>
        </authorList>
    </citation>
    <scope>NUCLEOTIDE SEQUENCE [LARGE SCALE GENOMIC DNA]</scope>
    <source>
        <strain evidence="9 10">DSM 100211</strain>
    </source>
</reference>
<evidence type="ECO:0000256" key="1">
    <source>
        <dbReference type="ARBA" id="ARBA00008136"/>
    </source>
</evidence>
<keyword evidence="4 8" id="KW-0378">Hydrolase</keyword>
<dbReference type="InterPro" id="IPR003738">
    <property type="entry name" value="SRAP"/>
</dbReference>